<dbReference type="Proteomes" id="UP000824070">
    <property type="component" value="Unassembled WGS sequence"/>
</dbReference>
<dbReference type="EMBL" id="DVMV01000004">
    <property type="protein sequence ID" value="HIU44712.1"/>
    <property type="molecule type" value="Genomic_DNA"/>
</dbReference>
<feature type="domain" description="RecX third three-helical" evidence="6">
    <location>
        <begin position="218"/>
        <end position="257"/>
    </location>
</feature>
<comment type="subcellular location">
    <subcellularLocation>
        <location evidence="1 5">Cytoplasm</location>
    </subcellularLocation>
</comment>
<evidence type="ECO:0000256" key="3">
    <source>
        <dbReference type="ARBA" id="ARBA00018111"/>
    </source>
</evidence>
<protein>
    <recommendedName>
        <fullName evidence="3 5">Regulatory protein RecX</fullName>
    </recommendedName>
</protein>
<accession>A0A9D1LMR8</accession>
<reference evidence="7" key="1">
    <citation type="submission" date="2020-10" db="EMBL/GenBank/DDBJ databases">
        <authorList>
            <person name="Gilroy R."/>
        </authorList>
    </citation>
    <scope>NUCLEOTIDE SEQUENCE</scope>
    <source>
        <strain evidence="7">ChiGjej1B1-22543</strain>
    </source>
</reference>
<evidence type="ECO:0000256" key="1">
    <source>
        <dbReference type="ARBA" id="ARBA00004496"/>
    </source>
</evidence>
<gene>
    <name evidence="5" type="primary">recX</name>
    <name evidence="7" type="ORF">IAC52_00215</name>
</gene>
<evidence type="ECO:0000256" key="2">
    <source>
        <dbReference type="ARBA" id="ARBA00009695"/>
    </source>
</evidence>
<name>A0A9D1LMR8_9FIRM</name>
<dbReference type="InterPro" id="IPR053925">
    <property type="entry name" value="RecX_HTH_3rd"/>
</dbReference>
<dbReference type="PANTHER" id="PTHR33602:SF1">
    <property type="entry name" value="REGULATORY PROTEIN RECX FAMILY PROTEIN"/>
    <property type="match status" value="1"/>
</dbReference>
<comment type="caution">
    <text evidence="7">The sequence shown here is derived from an EMBL/GenBank/DDBJ whole genome shotgun (WGS) entry which is preliminary data.</text>
</comment>
<proteinExistence type="inferred from homology"/>
<dbReference type="Gene3D" id="1.10.10.10">
    <property type="entry name" value="Winged helix-like DNA-binding domain superfamily/Winged helix DNA-binding domain"/>
    <property type="match status" value="3"/>
</dbReference>
<dbReference type="HAMAP" id="MF_01114">
    <property type="entry name" value="RecX"/>
    <property type="match status" value="1"/>
</dbReference>
<dbReference type="InterPro" id="IPR036388">
    <property type="entry name" value="WH-like_DNA-bd_sf"/>
</dbReference>
<dbReference type="PANTHER" id="PTHR33602">
    <property type="entry name" value="REGULATORY PROTEIN RECX FAMILY PROTEIN"/>
    <property type="match status" value="1"/>
</dbReference>
<dbReference type="InterPro" id="IPR003783">
    <property type="entry name" value="Regulatory_RecX"/>
</dbReference>
<keyword evidence="4 5" id="KW-0963">Cytoplasm</keyword>
<organism evidence="7 8">
    <name type="scientific">Candidatus Alloenteromonas pullicola</name>
    <dbReference type="NCBI Taxonomy" id="2840784"/>
    <lineage>
        <taxon>Bacteria</taxon>
        <taxon>Bacillati</taxon>
        <taxon>Bacillota</taxon>
        <taxon>Bacillota incertae sedis</taxon>
        <taxon>Candidatus Alloenteromonas</taxon>
    </lineage>
</organism>
<dbReference type="AlphaFoldDB" id="A0A9D1LMR8"/>
<dbReference type="GO" id="GO:0005737">
    <property type="term" value="C:cytoplasm"/>
    <property type="evidence" value="ECO:0007669"/>
    <property type="project" value="UniProtKB-SubCell"/>
</dbReference>
<dbReference type="GO" id="GO:0006282">
    <property type="term" value="P:regulation of DNA repair"/>
    <property type="evidence" value="ECO:0007669"/>
    <property type="project" value="UniProtKB-UniRule"/>
</dbReference>
<comment type="function">
    <text evidence="5">Modulates RecA activity.</text>
</comment>
<sequence>MSTKSIGDKIVSVKAKKKEVAVSFESGLKLSFSPDDFTDFYLYEGKEVSYGELKQLSERVKQSSCYAYALSLLRKENYTYRELKDKLLGRGASEEEAGRILKRLQDAGRINDVLYAKTYAEDVASLRLYGKNKVLFKLRSKGVPESVLSKLEFPVDKEMEKAIAYSETLNRRKAKQPYSKKLGDAISSLRQRGFDSEVAYQAAKQAITASSEQEQKLQLDKAYEEAKTKYGRKYEGYELRSKIFAYLLRKGYDYDEVVMKMEEKS</sequence>
<comment type="similarity">
    <text evidence="2 5">Belongs to the RecX family.</text>
</comment>
<evidence type="ECO:0000259" key="6">
    <source>
        <dbReference type="Pfam" id="PF21981"/>
    </source>
</evidence>
<evidence type="ECO:0000256" key="5">
    <source>
        <dbReference type="HAMAP-Rule" id="MF_01114"/>
    </source>
</evidence>
<evidence type="ECO:0000313" key="8">
    <source>
        <dbReference type="Proteomes" id="UP000824070"/>
    </source>
</evidence>
<dbReference type="Pfam" id="PF21981">
    <property type="entry name" value="RecX_HTH3"/>
    <property type="match status" value="1"/>
</dbReference>
<reference evidence="7" key="2">
    <citation type="journal article" date="2021" name="PeerJ">
        <title>Extensive microbial diversity within the chicken gut microbiome revealed by metagenomics and culture.</title>
        <authorList>
            <person name="Gilroy R."/>
            <person name="Ravi A."/>
            <person name="Getino M."/>
            <person name="Pursley I."/>
            <person name="Horton D.L."/>
            <person name="Alikhan N.F."/>
            <person name="Baker D."/>
            <person name="Gharbi K."/>
            <person name="Hall N."/>
            <person name="Watson M."/>
            <person name="Adriaenssens E.M."/>
            <person name="Foster-Nyarko E."/>
            <person name="Jarju S."/>
            <person name="Secka A."/>
            <person name="Antonio M."/>
            <person name="Oren A."/>
            <person name="Chaudhuri R.R."/>
            <person name="La Ragione R."/>
            <person name="Hildebrand F."/>
            <person name="Pallen M.J."/>
        </authorList>
    </citation>
    <scope>NUCLEOTIDE SEQUENCE</scope>
    <source>
        <strain evidence="7">ChiGjej1B1-22543</strain>
    </source>
</reference>
<evidence type="ECO:0000256" key="4">
    <source>
        <dbReference type="ARBA" id="ARBA00022490"/>
    </source>
</evidence>
<evidence type="ECO:0000313" key="7">
    <source>
        <dbReference type="EMBL" id="HIU44712.1"/>
    </source>
</evidence>